<sequence>MKTRGGLVYDVTPEKKEKFSFDPLDLGIPRCTLEDLKWRSRVQCGCIETCAIRGDRVHSRCIALVDNSRVQTLAEGIVLAREVQSSGKSYQDT</sequence>
<dbReference type="GO" id="GO:0000162">
    <property type="term" value="P:L-tryptophan biosynthetic process"/>
    <property type="evidence" value="ECO:0007669"/>
    <property type="project" value="InterPro"/>
</dbReference>
<dbReference type="GO" id="GO:0004048">
    <property type="term" value="F:anthranilate phosphoribosyltransferase activity"/>
    <property type="evidence" value="ECO:0007669"/>
    <property type="project" value="InterPro"/>
</dbReference>
<dbReference type="PANTHER" id="PTHR43285">
    <property type="entry name" value="ANTHRANILATE PHOSPHORIBOSYLTRANSFERASE"/>
    <property type="match status" value="1"/>
</dbReference>
<evidence type="ECO:0000313" key="2">
    <source>
        <dbReference type="Proteomes" id="UP000694240"/>
    </source>
</evidence>
<protein>
    <submittedName>
        <fullName evidence="1">Uncharacterized protein</fullName>
    </submittedName>
</protein>
<dbReference type="Proteomes" id="UP000694240">
    <property type="component" value="Chromosome 8"/>
</dbReference>
<dbReference type="PANTHER" id="PTHR43285:SF2">
    <property type="entry name" value="ANTHRANILATE PHOSPHORIBOSYLTRANSFERASE"/>
    <property type="match status" value="1"/>
</dbReference>
<accession>A0A8T2AQF4</accession>
<name>A0A8T2AQF4_9BRAS</name>
<dbReference type="AlphaFoldDB" id="A0A8T2AQF4"/>
<proteinExistence type="predicted"/>
<dbReference type="InterPro" id="IPR005940">
    <property type="entry name" value="Anthranilate_Pribosyl_Tfrase"/>
</dbReference>
<dbReference type="GO" id="GO:0005829">
    <property type="term" value="C:cytosol"/>
    <property type="evidence" value="ECO:0007669"/>
    <property type="project" value="TreeGrafter"/>
</dbReference>
<dbReference type="EMBL" id="JAEFBK010000008">
    <property type="protein sequence ID" value="KAG7575889.1"/>
    <property type="molecule type" value="Genomic_DNA"/>
</dbReference>
<organism evidence="1 2">
    <name type="scientific">Arabidopsis thaliana x Arabidopsis arenosa</name>
    <dbReference type="NCBI Taxonomy" id="1240361"/>
    <lineage>
        <taxon>Eukaryota</taxon>
        <taxon>Viridiplantae</taxon>
        <taxon>Streptophyta</taxon>
        <taxon>Embryophyta</taxon>
        <taxon>Tracheophyta</taxon>
        <taxon>Spermatophyta</taxon>
        <taxon>Magnoliopsida</taxon>
        <taxon>eudicotyledons</taxon>
        <taxon>Gunneridae</taxon>
        <taxon>Pentapetalae</taxon>
        <taxon>rosids</taxon>
        <taxon>malvids</taxon>
        <taxon>Brassicales</taxon>
        <taxon>Brassicaceae</taxon>
        <taxon>Camelineae</taxon>
        <taxon>Arabidopsis</taxon>
    </lineage>
</organism>
<evidence type="ECO:0000313" key="1">
    <source>
        <dbReference type="EMBL" id="KAG7575889.1"/>
    </source>
</evidence>
<gene>
    <name evidence="1" type="ORF">ISN45_Aa03g003380</name>
</gene>
<comment type="caution">
    <text evidence="1">The sequence shown here is derived from an EMBL/GenBank/DDBJ whole genome shotgun (WGS) entry which is preliminary data.</text>
</comment>
<keyword evidence="2" id="KW-1185">Reference proteome</keyword>
<reference evidence="1 2" key="1">
    <citation type="submission" date="2020-12" db="EMBL/GenBank/DDBJ databases">
        <title>Concerted genomic and epigenomic changes stabilize Arabidopsis allopolyploids.</title>
        <authorList>
            <person name="Chen Z."/>
        </authorList>
    </citation>
    <scope>NUCLEOTIDE SEQUENCE [LARGE SCALE GENOMIC DNA]</scope>
    <source>
        <strain evidence="1">Allo738</strain>
        <tissue evidence="1">Leaf</tissue>
    </source>
</reference>